<evidence type="ECO:0000313" key="2">
    <source>
        <dbReference type="EMBL" id="WEW60442.1"/>
    </source>
</evidence>
<feature type="compositionally biased region" description="Polar residues" evidence="1">
    <location>
        <begin position="52"/>
        <end position="67"/>
    </location>
</feature>
<gene>
    <name evidence="2" type="ORF">PRK78_005928</name>
</gene>
<dbReference type="EMBL" id="CP120630">
    <property type="protein sequence ID" value="WEW60442.1"/>
    <property type="molecule type" value="Genomic_DNA"/>
</dbReference>
<name>A0AAF0DML1_9EURO</name>
<keyword evidence="3" id="KW-1185">Reference proteome</keyword>
<feature type="compositionally biased region" description="Basic and acidic residues" evidence="1">
    <location>
        <begin position="108"/>
        <end position="129"/>
    </location>
</feature>
<organism evidence="2 3">
    <name type="scientific">Emydomyces testavorans</name>
    <dbReference type="NCBI Taxonomy" id="2070801"/>
    <lineage>
        <taxon>Eukaryota</taxon>
        <taxon>Fungi</taxon>
        <taxon>Dikarya</taxon>
        <taxon>Ascomycota</taxon>
        <taxon>Pezizomycotina</taxon>
        <taxon>Eurotiomycetes</taxon>
        <taxon>Eurotiomycetidae</taxon>
        <taxon>Onygenales</taxon>
        <taxon>Nannizziopsiaceae</taxon>
        <taxon>Emydomyces</taxon>
    </lineage>
</organism>
<sequence>MDVSGKENQNPWSLFIPQNSIPRRHASTTVNHRRIGSNADGFAFGFSFHHQIVSNPRTPSETGSQTSQAKPPKQKKAEKKQEEKRSSNNPDKNPNKQNPNPLPQRKCTKQERENKRARKEDNKSPEQTHIHPPRILIPMHTTFPKPPEK</sequence>
<evidence type="ECO:0000313" key="3">
    <source>
        <dbReference type="Proteomes" id="UP001219355"/>
    </source>
</evidence>
<dbReference type="AlphaFoldDB" id="A0AAF0DML1"/>
<accession>A0AAF0DML1</accession>
<feature type="region of interest" description="Disordered" evidence="1">
    <location>
        <begin position="50"/>
        <end position="149"/>
    </location>
</feature>
<evidence type="ECO:0000256" key="1">
    <source>
        <dbReference type="SAM" id="MobiDB-lite"/>
    </source>
</evidence>
<proteinExistence type="predicted"/>
<dbReference type="Proteomes" id="UP001219355">
    <property type="component" value="Chromosome 4"/>
</dbReference>
<reference evidence="2" key="1">
    <citation type="submission" date="2023-03" db="EMBL/GenBank/DDBJ databases">
        <title>Emydomyces testavorans Genome Sequence.</title>
        <authorList>
            <person name="Hoyer L."/>
        </authorList>
    </citation>
    <scope>NUCLEOTIDE SEQUENCE</scope>
    <source>
        <strain evidence="2">16-2883</strain>
    </source>
</reference>
<protein>
    <submittedName>
        <fullName evidence="2">Uncharacterized protein</fullName>
    </submittedName>
</protein>
<feature type="compositionally biased region" description="Low complexity" evidence="1">
    <location>
        <begin position="88"/>
        <end position="99"/>
    </location>
</feature>